<name>A0A1H6VWR1_9FIRM</name>
<dbReference type="OrthoDB" id="396512at2"/>
<proteinExistence type="predicted"/>
<keyword evidence="2 4" id="KW-0808">Transferase</keyword>
<gene>
    <name evidence="4" type="ORF">SAMN04487834_104814</name>
</gene>
<evidence type="ECO:0000256" key="1">
    <source>
        <dbReference type="ARBA" id="ARBA00022676"/>
    </source>
</evidence>
<dbReference type="SUPFAM" id="SSF53448">
    <property type="entry name" value="Nucleotide-diphospho-sugar transferases"/>
    <property type="match status" value="1"/>
</dbReference>
<evidence type="ECO:0000256" key="2">
    <source>
        <dbReference type="ARBA" id="ARBA00022679"/>
    </source>
</evidence>
<dbReference type="AlphaFoldDB" id="A0A1H6VWR1"/>
<evidence type="ECO:0000313" key="4">
    <source>
        <dbReference type="EMBL" id="SEJ04475.1"/>
    </source>
</evidence>
<dbReference type="RefSeq" id="WP_074732482.1">
    <property type="nucleotide sequence ID" value="NZ_FNYK01000048.1"/>
</dbReference>
<dbReference type="PANTHER" id="PTHR22916:SF51">
    <property type="entry name" value="GLYCOSYLTRANSFERASE EPSH-RELATED"/>
    <property type="match status" value="1"/>
</dbReference>
<dbReference type="GO" id="GO:0016757">
    <property type="term" value="F:glycosyltransferase activity"/>
    <property type="evidence" value="ECO:0007669"/>
    <property type="project" value="UniProtKB-KW"/>
</dbReference>
<evidence type="ECO:0000313" key="5">
    <source>
        <dbReference type="Proteomes" id="UP000183028"/>
    </source>
</evidence>
<feature type="domain" description="Glycosyltransferase 2-like" evidence="3">
    <location>
        <begin position="7"/>
        <end position="128"/>
    </location>
</feature>
<dbReference type="Gene3D" id="3.90.550.10">
    <property type="entry name" value="Spore Coat Polysaccharide Biosynthesis Protein SpsA, Chain A"/>
    <property type="match status" value="1"/>
</dbReference>
<dbReference type="InterPro" id="IPR001173">
    <property type="entry name" value="Glyco_trans_2-like"/>
</dbReference>
<keyword evidence="5" id="KW-1185">Reference proteome</keyword>
<protein>
    <submittedName>
        <fullName evidence="4">Glycosyltransferase involved in cell wall bisynthesis</fullName>
    </submittedName>
</protein>
<evidence type="ECO:0000259" key="3">
    <source>
        <dbReference type="Pfam" id="PF00535"/>
    </source>
</evidence>
<keyword evidence="1" id="KW-0328">Glycosyltransferase</keyword>
<dbReference type="InterPro" id="IPR029044">
    <property type="entry name" value="Nucleotide-diphossugar_trans"/>
</dbReference>
<sequence>MQMKLLSIIVPVYNAAKYLDQCIDSLVSQTYKNLEIILVNDGSSDDSLTICQKWQKKDSRIEVINQENAGAGAARNKGLSMAKGSFITFVDADDYVCNIMYEQLIQNFDQCIDLVECNYVMTDDNQAHFLTEAGCSIVMNSEDAMKEHINNTIFQQVIWNKVYRAELVKDIPFPVSKQIDDEYWTYQVIAKARQLKHIKSVLYAYRQQESSVMHRLTVKGRIEAIESKALRHSYICNAMPNLVPLSQYNLWFVILFQVQKSLKEDKKESKQIVSFAKEVLRKYPIDTSNIQNKKDKFWLLSMKKLLVGTCYLRNILKIGV</sequence>
<accession>A0A1H6VWR1</accession>
<dbReference type="CDD" id="cd00761">
    <property type="entry name" value="Glyco_tranf_GTA_type"/>
    <property type="match status" value="1"/>
</dbReference>
<organism evidence="4 5">
    <name type="scientific">Sharpea azabuensis</name>
    <dbReference type="NCBI Taxonomy" id="322505"/>
    <lineage>
        <taxon>Bacteria</taxon>
        <taxon>Bacillati</taxon>
        <taxon>Bacillota</taxon>
        <taxon>Erysipelotrichia</taxon>
        <taxon>Erysipelotrichales</taxon>
        <taxon>Coprobacillaceae</taxon>
        <taxon>Sharpea</taxon>
    </lineage>
</organism>
<dbReference type="PANTHER" id="PTHR22916">
    <property type="entry name" value="GLYCOSYLTRANSFERASE"/>
    <property type="match status" value="1"/>
</dbReference>
<dbReference type="Proteomes" id="UP000183028">
    <property type="component" value="Unassembled WGS sequence"/>
</dbReference>
<dbReference type="Pfam" id="PF00535">
    <property type="entry name" value="Glycos_transf_2"/>
    <property type="match status" value="1"/>
</dbReference>
<dbReference type="EMBL" id="FNYK01000048">
    <property type="protein sequence ID" value="SEJ04475.1"/>
    <property type="molecule type" value="Genomic_DNA"/>
</dbReference>
<reference evidence="5" key="1">
    <citation type="submission" date="2016-10" db="EMBL/GenBank/DDBJ databases">
        <authorList>
            <person name="Varghese N."/>
        </authorList>
    </citation>
    <scope>NUCLEOTIDE SEQUENCE [LARGE SCALE GENOMIC DNA]</scope>
    <source>
        <strain evidence="5">DSM 20406</strain>
    </source>
</reference>